<reference evidence="2" key="2">
    <citation type="submission" date="2020-09" db="EMBL/GenBank/DDBJ databases">
        <authorList>
            <person name="Sun Q."/>
            <person name="Zhou Y."/>
        </authorList>
    </citation>
    <scope>NUCLEOTIDE SEQUENCE</scope>
    <source>
        <strain evidence="2">CGMCC 1.15322</strain>
    </source>
</reference>
<organism evidence="2 3">
    <name type="scientific">Polaromonas eurypsychrophila</name>
    <dbReference type="NCBI Taxonomy" id="1614635"/>
    <lineage>
        <taxon>Bacteria</taxon>
        <taxon>Pseudomonadati</taxon>
        <taxon>Pseudomonadota</taxon>
        <taxon>Betaproteobacteria</taxon>
        <taxon>Burkholderiales</taxon>
        <taxon>Comamonadaceae</taxon>
        <taxon>Polaromonas</taxon>
    </lineage>
</organism>
<name>A0A916WMF7_9BURK</name>
<dbReference type="EMBL" id="BMIG01000018">
    <property type="protein sequence ID" value="GGB11957.1"/>
    <property type="molecule type" value="Genomic_DNA"/>
</dbReference>
<dbReference type="Proteomes" id="UP000620596">
    <property type="component" value="Unassembled WGS sequence"/>
</dbReference>
<comment type="caution">
    <text evidence="2">The sequence shown here is derived from an EMBL/GenBank/DDBJ whole genome shotgun (WGS) entry which is preliminary data.</text>
</comment>
<reference evidence="2" key="1">
    <citation type="journal article" date="2014" name="Int. J. Syst. Evol. Microbiol.">
        <title>Complete genome sequence of Corynebacterium casei LMG S-19264T (=DSM 44701T), isolated from a smear-ripened cheese.</title>
        <authorList>
            <consortium name="US DOE Joint Genome Institute (JGI-PGF)"/>
            <person name="Walter F."/>
            <person name="Albersmeier A."/>
            <person name="Kalinowski J."/>
            <person name="Ruckert C."/>
        </authorList>
    </citation>
    <scope>NUCLEOTIDE SEQUENCE</scope>
    <source>
        <strain evidence="2">CGMCC 1.15322</strain>
    </source>
</reference>
<accession>A0A916WMF7</accession>
<dbReference type="AlphaFoldDB" id="A0A916WMF7"/>
<protein>
    <submittedName>
        <fullName evidence="2">Uncharacterized protein</fullName>
    </submittedName>
</protein>
<keyword evidence="3" id="KW-1185">Reference proteome</keyword>
<proteinExistence type="predicted"/>
<gene>
    <name evidence="2" type="ORF">GCM10011496_36060</name>
</gene>
<feature type="region of interest" description="Disordered" evidence="1">
    <location>
        <begin position="31"/>
        <end position="60"/>
    </location>
</feature>
<sequence>MRVGEDHVGHVFRLDALGLQLLRQLAANAKSADIQQRHTPLPTEKRHGAPTETTMTDGTPRKTLNQQIELVHEQMCMGWQQNLLRLDVGIFDQLAVER</sequence>
<evidence type="ECO:0000256" key="1">
    <source>
        <dbReference type="SAM" id="MobiDB-lite"/>
    </source>
</evidence>
<evidence type="ECO:0000313" key="3">
    <source>
        <dbReference type="Proteomes" id="UP000620596"/>
    </source>
</evidence>
<feature type="compositionally biased region" description="Polar residues" evidence="1">
    <location>
        <begin position="51"/>
        <end position="60"/>
    </location>
</feature>
<evidence type="ECO:0000313" key="2">
    <source>
        <dbReference type="EMBL" id="GGB11957.1"/>
    </source>
</evidence>